<dbReference type="OrthoDB" id="30795at2157"/>
<sequence length="267" mass="30267">MSIHEELTTALSYFGLEKTDAMVYLGLLQMGSVTVGTMSAKLDIDRGKAYRSLNKLRNLGLITTTFSNPTICKAIEPKEGLTTIMQRREDEIITMQKLSRKIVEQLQQITRPETATEISSFSIIQGRANIYARVGKLIQESTKTIYIVTTVEDILRMYHTAIPEKIKMCKQNKGDVRILTWTNSENLLPLVNRLNASETRIGKLPSKSRMIVEEGNQLIMSGSIKESMDLNDDNDSIMYTNSSEMINNMYSLCTHLWKKAKSIELLM</sequence>
<feature type="domain" description="Transcription regulator TrmB N-terminal" evidence="1">
    <location>
        <begin position="11"/>
        <end position="78"/>
    </location>
</feature>
<dbReference type="EMBL" id="CP011097">
    <property type="protein sequence ID" value="AJZ76670.1"/>
    <property type="molecule type" value="Genomic_DNA"/>
</dbReference>
<dbReference type="RefSeq" id="WP_048189455.1">
    <property type="nucleotide sequence ID" value="NZ_CP011097.1"/>
</dbReference>
<keyword evidence="3" id="KW-1185">Reference proteome</keyword>
<dbReference type="PANTHER" id="PTHR34293">
    <property type="entry name" value="HTH-TYPE TRANSCRIPTIONAL REGULATOR TRMBL2"/>
    <property type="match status" value="1"/>
</dbReference>
<name>A0A3G1B6T9_9ARCH</name>
<dbReference type="InterPro" id="IPR036388">
    <property type="entry name" value="WH-like_DNA-bd_sf"/>
</dbReference>
<accession>A0A3G1B6T9</accession>
<dbReference type="Pfam" id="PF01978">
    <property type="entry name" value="TrmB"/>
    <property type="match status" value="1"/>
</dbReference>
<protein>
    <recommendedName>
        <fullName evidence="1">Transcription regulator TrmB N-terminal domain-containing protein</fullName>
    </recommendedName>
</protein>
<dbReference type="SUPFAM" id="SSF46785">
    <property type="entry name" value="Winged helix' DNA-binding domain"/>
    <property type="match status" value="1"/>
</dbReference>
<dbReference type="InterPro" id="IPR002831">
    <property type="entry name" value="Tscrpt_reg_TrmB_N"/>
</dbReference>
<dbReference type="InterPro" id="IPR051797">
    <property type="entry name" value="TrmB-like"/>
</dbReference>
<evidence type="ECO:0000313" key="2">
    <source>
        <dbReference type="EMBL" id="AJZ76670.1"/>
    </source>
</evidence>
<dbReference type="InterPro" id="IPR036390">
    <property type="entry name" value="WH_DNA-bd_sf"/>
</dbReference>
<dbReference type="KEGG" id="tah:SU86_005590"/>
<dbReference type="AlphaFoldDB" id="A0A3G1B6T9"/>
<evidence type="ECO:0000313" key="3">
    <source>
        <dbReference type="Proteomes" id="UP000266745"/>
    </source>
</evidence>
<dbReference type="PANTHER" id="PTHR34293:SF1">
    <property type="entry name" value="HTH-TYPE TRANSCRIPTIONAL REGULATOR TRMBL2"/>
    <property type="match status" value="1"/>
</dbReference>
<dbReference type="STRING" id="1603555.SU86_005590"/>
<dbReference type="Proteomes" id="UP000266745">
    <property type="component" value="Chromosome"/>
</dbReference>
<reference evidence="2 3" key="1">
    <citation type="journal article" date="2016" name="Sci. Rep.">
        <title>A novel ammonia-oxidizing archaeon from wastewater treatment plant: Its enrichment, physiological and genomic characteristics.</title>
        <authorList>
            <person name="Li Y."/>
            <person name="Ding K."/>
            <person name="Wen X."/>
            <person name="Zhang B."/>
            <person name="Shen B."/>
            <person name="Yang Y."/>
        </authorList>
    </citation>
    <scope>NUCLEOTIDE SEQUENCE [LARGE SCALE GENOMIC DNA]</scope>
    <source>
        <strain evidence="2 3">SAT1</strain>
    </source>
</reference>
<gene>
    <name evidence="2" type="ORF">SU86_005590</name>
</gene>
<dbReference type="Gene3D" id="1.10.10.10">
    <property type="entry name" value="Winged helix-like DNA-binding domain superfamily/Winged helix DNA-binding domain"/>
    <property type="match status" value="1"/>
</dbReference>
<proteinExistence type="predicted"/>
<dbReference type="GeneID" id="24875872"/>
<evidence type="ECO:0000259" key="1">
    <source>
        <dbReference type="Pfam" id="PF01978"/>
    </source>
</evidence>
<organism evidence="2 3">
    <name type="scientific">Candidatus Nitrosotenuis cloacae</name>
    <dbReference type="NCBI Taxonomy" id="1603555"/>
    <lineage>
        <taxon>Archaea</taxon>
        <taxon>Nitrososphaerota</taxon>
        <taxon>Candidatus Nitrosotenuis</taxon>
    </lineage>
</organism>